<dbReference type="KEGG" id="mtua:CSH63_24815"/>
<dbReference type="RefSeq" id="WP_120572313.1">
    <property type="nucleotide sequence ID" value="NZ_CP024087.1"/>
</dbReference>
<proteinExistence type="predicted"/>
<dbReference type="InterPro" id="IPR013783">
    <property type="entry name" value="Ig-like_fold"/>
</dbReference>
<dbReference type="EMBL" id="CP024087">
    <property type="protein sequence ID" value="AYF30607.1"/>
    <property type="molecule type" value="Genomic_DNA"/>
</dbReference>
<name>A0A386WQF6_9ACTN</name>
<dbReference type="Gene3D" id="2.60.40.10">
    <property type="entry name" value="Immunoglobulins"/>
    <property type="match status" value="1"/>
</dbReference>
<dbReference type="AlphaFoldDB" id="A0A386WQF6"/>
<evidence type="ECO:0000313" key="3">
    <source>
        <dbReference type="Proteomes" id="UP000267804"/>
    </source>
</evidence>
<gene>
    <name evidence="2" type="ORF">CSH63_24815</name>
</gene>
<dbReference type="CDD" id="cd00102">
    <property type="entry name" value="IPT"/>
    <property type="match status" value="1"/>
</dbReference>
<dbReference type="InterPro" id="IPR014756">
    <property type="entry name" value="Ig_E-set"/>
</dbReference>
<sequence>MTQPVDYVTALARRFAVEVDLNPSGVANWQPLIGVEDFKPGRTQRKQADEAYDDAGAERQAITGSSWTIDMKLIHRTGLDGVTFNAVQEHLRVKSEASDALTGEAHVRWFDRSGVGEAWEGRCLVDWVPDGGNGGARDTISVKLNGQGARVAITNPNASPLPVVAGLAPTGGGVAGGTLVEIRGRRFTGATAVTFGGTPATSFRVVSDTLIVAVAPAKAASTVDVLVTTPGGTSANTTADNYVYA</sequence>
<dbReference type="Pfam" id="PF01833">
    <property type="entry name" value="TIG"/>
    <property type="match status" value="1"/>
</dbReference>
<protein>
    <recommendedName>
        <fullName evidence="1">IPT/TIG domain-containing protein</fullName>
    </recommendedName>
</protein>
<feature type="domain" description="IPT/TIG" evidence="1">
    <location>
        <begin position="162"/>
        <end position="238"/>
    </location>
</feature>
<dbReference type="NCBIfam" id="NF047353">
    <property type="entry name" value="tube_lmo2291"/>
    <property type="match status" value="1"/>
</dbReference>
<dbReference type="GO" id="GO:0005975">
    <property type="term" value="P:carbohydrate metabolic process"/>
    <property type="evidence" value="ECO:0007669"/>
    <property type="project" value="UniProtKB-ARBA"/>
</dbReference>
<organism evidence="2 3">
    <name type="scientific">Micromonospora tulbaghiae</name>
    <dbReference type="NCBI Taxonomy" id="479978"/>
    <lineage>
        <taxon>Bacteria</taxon>
        <taxon>Bacillati</taxon>
        <taxon>Actinomycetota</taxon>
        <taxon>Actinomycetes</taxon>
        <taxon>Micromonosporales</taxon>
        <taxon>Micromonosporaceae</taxon>
        <taxon>Micromonospora</taxon>
    </lineage>
</organism>
<evidence type="ECO:0000259" key="1">
    <source>
        <dbReference type="Pfam" id="PF01833"/>
    </source>
</evidence>
<dbReference type="Proteomes" id="UP000267804">
    <property type="component" value="Chromosome"/>
</dbReference>
<dbReference type="InterPro" id="IPR002909">
    <property type="entry name" value="IPT_dom"/>
</dbReference>
<reference evidence="2 3" key="1">
    <citation type="submission" date="2017-10" db="EMBL/GenBank/DDBJ databases">
        <title>Integration of genomic and chemical information greatly accelerates assignment of the full stereostructure of myelolactone, a potent inhibitor of myeloma from a marine-derived Micromonospora.</title>
        <authorList>
            <person name="Kim M.C."/>
            <person name="Machado H."/>
            <person name="Jensen P.R."/>
            <person name="Fenical W."/>
        </authorList>
    </citation>
    <scope>NUCLEOTIDE SEQUENCE [LARGE SCALE GENOMIC DNA]</scope>
    <source>
        <strain evidence="2 3">CNY-010</strain>
    </source>
</reference>
<dbReference type="SUPFAM" id="SSF81296">
    <property type="entry name" value="E set domains"/>
    <property type="match status" value="1"/>
</dbReference>
<accession>A0A386WQF6</accession>
<evidence type="ECO:0000313" key="2">
    <source>
        <dbReference type="EMBL" id="AYF30607.1"/>
    </source>
</evidence>